<protein>
    <submittedName>
        <fullName evidence="2">Uncharacterized protein</fullName>
    </submittedName>
</protein>
<dbReference type="Proteomes" id="UP000887567">
    <property type="component" value="Unplaced"/>
</dbReference>
<dbReference type="RefSeq" id="XP_020898677.1">
    <property type="nucleotide sequence ID" value="XM_021043018.2"/>
</dbReference>
<accession>A0A913X496</accession>
<keyword evidence="1" id="KW-1133">Transmembrane helix</keyword>
<evidence type="ECO:0000313" key="3">
    <source>
        <dbReference type="Proteomes" id="UP000887567"/>
    </source>
</evidence>
<name>A0A913X496_EXADI</name>
<feature type="transmembrane region" description="Helical" evidence="1">
    <location>
        <begin position="45"/>
        <end position="67"/>
    </location>
</feature>
<feature type="transmembrane region" description="Helical" evidence="1">
    <location>
        <begin position="203"/>
        <end position="221"/>
    </location>
</feature>
<feature type="transmembrane region" description="Helical" evidence="1">
    <location>
        <begin position="233"/>
        <end position="253"/>
    </location>
</feature>
<dbReference type="OrthoDB" id="5987842at2759"/>
<dbReference type="KEGG" id="epa:110237429"/>
<feature type="transmembrane region" description="Helical" evidence="1">
    <location>
        <begin position="132"/>
        <end position="154"/>
    </location>
</feature>
<feature type="transmembrane region" description="Helical" evidence="1">
    <location>
        <begin position="305"/>
        <end position="331"/>
    </location>
</feature>
<feature type="transmembrane region" description="Helical" evidence="1">
    <location>
        <begin position="174"/>
        <end position="196"/>
    </location>
</feature>
<dbReference type="PROSITE" id="PS51257">
    <property type="entry name" value="PROKAR_LIPOPROTEIN"/>
    <property type="match status" value="1"/>
</dbReference>
<sequence>MKDILAETKLFRVVLYLGGLFACLHFVLWKAFIASRSADRISIKLLLLPFISLLSLTVTWKEIILFINEKAKGYPDLKTTFRQTEIVVEAYRSVTDSVEGYWWSSQLLMFTLVFIVFINTKARQISMPIPELCAYIWIGFGGAISTSFSLFLYRYNVAISMETKRVEHHQMSRWSIAVLAVCLWLGFLCILFLYFSVDPAFKVYLLLTHLLLFLPCLLPSVHVRCYTTTAAKGLIPLIYALLFIALACHHFYFTHLSIPDAHPKTFHNLFNAGFSHNCQASISSDSVFCFILCMLYLFLKSEKGSAVLAVVPLFFLSPCLSLGSAFALMMLHEECLLERNIGVKEE</sequence>
<reference evidence="2" key="1">
    <citation type="submission" date="2022-11" db="UniProtKB">
        <authorList>
            <consortium name="EnsemblMetazoa"/>
        </authorList>
    </citation>
    <scope>IDENTIFICATION</scope>
</reference>
<dbReference type="AlphaFoldDB" id="A0A913X496"/>
<dbReference type="GeneID" id="110237429"/>
<feature type="transmembrane region" description="Helical" evidence="1">
    <location>
        <begin position="13"/>
        <end position="33"/>
    </location>
</feature>
<keyword evidence="1" id="KW-0472">Membrane</keyword>
<feature type="transmembrane region" description="Helical" evidence="1">
    <location>
        <begin position="274"/>
        <end position="299"/>
    </location>
</feature>
<dbReference type="EnsemblMetazoa" id="XM_021043018.2">
    <property type="protein sequence ID" value="XP_020898677.1"/>
    <property type="gene ID" value="LOC110237429"/>
</dbReference>
<evidence type="ECO:0000313" key="2">
    <source>
        <dbReference type="EnsemblMetazoa" id="XP_020898677.1"/>
    </source>
</evidence>
<feature type="transmembrane region" description="Helical" evidence="1">
    <location>
        <begin position="101"/>
        <end position="120"/>
    </location>
</feature>
<keyword evidence="3" id="KW-1185">Reference proteome</keyword>
<proteinExistence type="predicted"/>
<keyword evidence="1" id="KW-0812">Transmembrane</keyword>
<organism evidence="2 3">
    <name type="scientific">Exaiptasia diaphana</name>
    <name type="common">Tropical sea anemone</name>
    <name type="synonym">Aiptasia pulchella</name>
    <dbReference type="NCBI Taxonomy" id="2652724"/>
    <lineage>
        <taxon>Eukaryota</taxon>
        <taxon>Metazoa</taxon>
        <taxon>Cnidaria</taxon>
        <taxon>Anthozoa</taxon>
        <taxon>Hexacorallia</taxon>
        <taxon>Actiniaria</taxon>
        <taxon>Aiptasiidae</taxon>
        <taxon>Exaiptasia</taxon>
    </lineage>
</organism>
<evidence type="ECO:0000256" key="1">
    <source>
        <dbReference type="SAM" id="Phobius"/>
    </source>
</evidence>